<dbReference type="SUPFAM" id="SSF52317">
    <property type="entry name" value="Class I glutamine amidotransferase-like"/>
    <property type="match status" value="1"/>
</dbReference>
<accession>A0A934R6K1</accession>
<dbReference type="CDD" id="cd00198">
    <property type="entry name" value="vWFA"/>
    <property type="match status" value="1"/>
</dbReference>
<comment type="caution">
    <text evidence="3">The sequence shown here is derived from an EMBL/GenBank/DDBJ whole genome shotgun (WGS) entry which is preliminary data.</text>
</comment>
<dbReference type="SUPFAM" id="SSF53300">
    <property type="entry name" value="vWA-like"/>
    <property type="match status" value="2"/>
</dbReference>
<dbReference type="SMART" id="SM00327">
    <property type="entry name" value="VWA"/>
    <property type="match status" value="2"/>
</dbReference>
<keyword evidence="4" id="KW-1185">Reference proteome</keyword>
<dbReference type="Pfam" id="PF00092">
    <property type="entry name" value="VWA"/>
    <property type="match status" value="1"/>
</dbReference>
<organism evidence="3 4">
    <name type="scientific">Luteolibacter yonseiensis</name>
    <dbReference type="NCBI Taxonomy" id="1144680"/>
    <lineage>
        <taxon>Bacteria</taxon>
        <taxon>Pseudomonadati</taxon>
        <taxon>Verrucomicrobiota</taxon>
        <taxon>Verrucomicrobiia</taxon>
        <taxon>Verrucomicrobiales</taxon>
        <taxon>Verrucomicrobiaceae</taxon>
        <taxon>Luteolibacter</taxon>
    </lineage>
</organism>
<evidence type="ECO:0000313" key="4">
    <source>
        <dbReference type="Proteomes" id="UP000600139"/>
    </source>
</evidence>
<dbReference type="PROSITE" id="PS50234">
    <property type="entry name" value="VWFA"/>
    <property type="match status" value="1"/>
</dbReference>
<name>A0A934R6K1_9BACT</name>
<reference evidence="3" key="1">
    <citation type="submission" date="2021-01" db="EMBL/GenBank/DDBJ databases">
        <title>Modified the classification status of verrucomicrobia.</title>
        <authorList>
            <person name="Feng X."/>
        </authorList>
    </citation>
    <scope>NUCLEOTIDE SEQUENCE</scope>
    <source>
        <strain evidence="3">JCM 18052</strain>
    </source>
</reference>
<evidence type="ECO:0000256" key="1">
    <source>
        <dbReference type="SAM" id="MobiDB-lite"/>
    </source>
</evidence>
<dbReference type="Gene3D" id="3.40.50.880">
    <property type="match status" value="2"/>
</dbReference>
<dbReference type="InterPro" id="IPR029062">
    <property type="entry name" value="Class_I_gatase-like"/>
</dbReference>
<dbReference type="AlphaFoldDB" id="A0A934R6K1"/>
<dbReference type="Pfam" id="PF13768">
    <property type="entry name" value="VWA_3"/>
    <property type="match status" value="1"/>
</dbReference>
<dbReference type="PANTHER" id="PTHR37947">
    <property type="entry name" value="BLL2462 PROTEIN"/>
    <property type="match status" value="1"/>
</dbReference>
<dbReference type="InterPro" id="IPR002035">
    <property type="entry name" value="VWF_A"/>
</dbReference>
<protein>
    <submittedName>
        <fullName evidence="3">VWA domain-containing protein</fullName>
    </submittedName>
</protein>
<evidence type="ECO:0000259" key="2">
    <source>
        <dbReference type="PROSITE" id="PS50234"/>
    </source>
</evidence>
<dbReference type="InterPro" id="IPR036465">
    <property type="entry name" value="vWFA_dom_sf"/>
</dbReference>
<feature type="region of interest" description="Disordered" evidence="1">
    <location>
        <begin position="857"/>
        <end position="895"/>
    </location>
</feature>
<dbReference type="RefSeq" id="WP_200352252.1">
    <property type="nucleotide sequence ID" value="NZ_BAABHZ010000001.1"/>
</dbReference>
<evidence type="ECO:0000313" key="3">
    <source>
        <dbReference type="EMBL" id="MBK1817307.1"/>
    </source>
</evidence>
<feature type="domain" description="VWFA" evidence="2">
    <location>
        <begin position="388"/>
        <end position="565"/>
    </location>
</feature>
<dbReference type="Proteomes" id="UP000600139">
    <property type="component" value="Unassembled WGS sequence"/>
</dbReference>
<dbReference type="PANTHER" id="PTHR37947:SF2">
    <property type="entry name" value="VON WILLEBRAND FACTOR TYPE A"/>
    <property type="match status" value="1"/>
</dbReference>
<gene>
    <name evidence="3" type="ORF">JIN84_16930</name>
</gene>
<dbReference type="EMBL" id="JAENIK010000012">
    <property type="protein sequence ID" value="MBK1817307.1"/>
    <property type="molecule type" value="Genomic_DNA"/>
</dbReference>
<proteinExistence type="predicted"/>
<sequence length="895" mass="97433">MTFTAPEYFLLIPALALAGWFWRGLKLHAPLRAALMVLAIVALAEPVIRHQQNSLDLYVLLDRSDSTEDLIDKGLPEWEKLLESSKPGHRDTLHFINYATEVAEMGADGSSFTGSRKLTQTGLALQSIAAQTDEKRPSRVLVFTDGYSTEPLQEASGQLQARGIPLDFRLIREEKENDFRIARIGFPERVQVGEPFLISITVRGAADGVVPLILRRNGQTLTESSVTLANGIGTVEFTDRIARGGGFEYQAEIRPENDAHPGNNRATRWIEITGGPRILLATRYQDDPVAKALTAMNFTVETVSDPSALKPGLLAGARAVILNNVPAHEIPSDFMKSLDFFVREQGGGLMMAGGDHSFGSGGYFQSPIDALLPVSMELKSEHRKLAVALAVVMDRSGSMSVEVGGGRTKMDLANSGAANAIDLLGPLDQVAVFAVDSEPTTTIPLTTVGNRKPELMARTRKIRSAGGGIFVYNGLKAAWDELKKSPAGTRHVILFSDAQDSEEPGDYKNLIKEMTDNSASLSVIGLGTDKDVDSALLVDVAKRGNGRIFFSDQPMDIPRIFAQETVTIARSAFIKEPVGAQATGRWSEISPKAIDWFKQADGYNLSYAREDATVSLVSTDEYLAPLVAHTRRGLGRSAAVSFPLGGEFSETARNWPGYGDFLQTMGRFLMGEDTPPGIALRHRLDGTRLTLDLLYDTSLWSQKLSAMPPKVRLQDDIGGATLDLPWRRIAPGHFSLTRDLDEGSIVRGAVQVGGNALQFGPLSVGSSVEWSFDPERLAELRTVSNQTGGRELLDISKAWQRPPFVAETSLRLPLGIALVLLTLAEALLTRTGWKMPMLALPRRAPAAKIGKIVKQKPLPVKEVTPSPEVESETSPAVPPEESSRSARFQRAKERK</sequence>